<dbReference type="SUPFAM" id="SSF46689">
    <property type="entry name" value="Homeodomain-like"/>
    <property type="match status" value="1"/>
</dbReference>
<accession>A0A5B8VJ96</accession>
<dbReference type="Pfam" id="PF00440">
    <property type="entry name" value="TetR_N"/>
    <property type="match status" value="1"/>
</dbReference>
<reference evidence="4 5" key="1">
    <citation type="journal article" date="2017" name="Int. J. Syst. Evol. Microbiol.">
        <title>Arachidicoccus ginsenosidivorans sp. nov., with ginsenoside-converting activity isolated from ginseng cultivating soil.</title>
        <authorList>
            <person name="Siddiqi M.Z."/>
            <person name="Aslam Z."/>
            <person name="Im W.T."/>
        </authorList>
    </citation>
    <scope>NUCLEOTIDE SEQUENCE [LARGE SCALE GENOMIC DNA]</scope>
    <source>
        <strain evidence="4 5">Gsoil 809</strain>
    </source>
</reference>
<evidence type="ECO:0000313" key="4">
    <source>
        <dbReference type="EMBL" id="QEC71022.1"/>
    </source>
</evidence>
<dbReference type="AlphaFoldDB" id="A0A5B8VJ96"/>
<dbReference type="RefSeq" id="WP_146780281.1">
    <property type="nucleotide sequence ID" value="NZ_CP042434.1"/>
</dbReference>
<sequence>MAKLRSEQQIKKKVRKVVDGPIKSAEKTKKKILLSVGKLFSKEGYTGLNVTRIAGEAGINPRMIYHYFGSFDNLLRTYFGEKDFWDPFYNKLIANLLNNNRPLDADDIFAILHGQFDAILYNKEFQRAIHWDISEKSDVIRKISDEREHVGKRLFEQTEDRFKNTDIDLPASLALQIAGIYYLGLHAKINGSTFCGIDINTGEGRSRVENALKKIIEDLYKGKSI</sequence>
<evidence type="ECO:0000256" key="2">
    <source>
        <dbReference type="PROSITE-ProRule" id="PRU00335"/>
    </source>
</evidence>
<protein>
    <submittedName>
        <fullName evidence="4">TetR/AcrR family transcriptional regulator</fullName>
    </submittedName>
</protein>
<keyword evidence="5" id="KW-1185">Reference proteome</keyword>
<dbReference type="Gene3D" id="1.10.357.10">
    <property type="entry name" value="Tetracycline Repressor, domain 2"/>
    <property type="match status" value="1"/>
</dbReference>
<dbReference type="InterPro" id="IPR009057">
    <property type="entry name" value="Homeodomain-like_sf"/>
</dbReference>
<feature type="domain" description="HTH tetR-type" evidence="3">
    <location>
        <begin position="26"/>
        <end position="86"/>
    </location>
</feature>
<dbReference type="PANTHER" id="PTHR30328">
    <property type="entry name" value="TRANSCRIPTIONAL REPRESSOR"/>
    <property type="match status" value="1"/>
</dbReference>
<keyword evidence="1 2" id="KW-0238">DNA-binding</keyword>
<evidence type="ECO:0000256" key="1">
    <source>
        <dbReference type="ARBA" id="ARBA00023125"/>
    </source>
</evidence>
<gene>
    <name evidence="4" type="ORF">FSB73_04355</name>
</gene>
<dbReference type="OrthoDB" id="836882at2"/>
<name>A0A5B8VJ96_9BACT</name>
<dbReference type="PANTHER" id="PTHR30328:SF54">
    <property type="entry name" value="HTH-TYPE TRANSCRIPTIONAL REPRESSOR SCO4008"/>
    <property type="match status" value="1"/>
</dbReference>
<evidence type="ECO:0000313" key="5">
    <source>
        <dbReference type="Proteomes" id="UP000321291"/>
    </source>
</evidence>
<dbReference type="InterPro" id="IPR001647">
    <property type="entry name" value="HTH_TetR"/>
</dbReference>
<organism evidence="4 5">
    <name type="scientific">Arachidicoccus ginsenosidivorans</name>
    <dbReference type="NCBI Taxonomy" id="496057"/>
    <lineage>
        <taxon>Bacteria</taxon>
        <taxon>Pseudomonadati</taxon>
        <taxon>Bacteroidota</taxon>
        <taxon>Chitinophagia</taxon>
        <taxon>Chitinophagales</taxon>
        <taxon>Chitinophagaceae</taxon>
        <taxon>Arachidicoccus</taxon>
    </lineage>
</organism>
<proteinExistence type="predicted"/>
<dbReference type="PROSITE" id="PS50977">
    <property type="entry name" value="HTH_TETR_2"/>
    <property type="match status" value="1"/>
</dbReference>
<feature type="DNA-binding region" description="H-T-H motif" evidence="2">
    <location>
        <begin position="49"/>
        <end position="68"/>
    </location>
</feature>
<dbReference type="GO" id="GO:0003677">
    <property type="term" value="F:DNA binding"/>
    <property type="evidence" value="ECO:0007669"/>
    <property type="project" value="UniProtKB-UniRule"/>
</dbReference>
<evidence type="ECO:0000259" key="3">
    <source>
        <dbReference type="PROSITE" id="PS50977"/>
    </source>
</evidence>
<dbReference type="PRINTS" id="PR00455">
    <property type="entry name" value="HTHTETR"/>
</dbReference>
<dbReference type="EMBL" id="CP042434">
    <property type="protein sequence ID" value="QEC71022.1"/>
    <property type="molecule type" value="Genomic_DNA"/>
</dbReference>
<dbReference type="KEGG" id="agi:FSB73_04355"/>
<dbReference type="InterPro" id="IPR050109">
    <property type="entry name" value="HTH-type_TetR-like_transc_reg"/>
</dbReference>
<dbReference type="Proteomes" id="UP000321291">
    <property type="component" value="Chromosome"/>
</dbReference>